<keyword evidence="2" id="KW-1185">Reference proteome</keyword>
<evidence type="ECO:0000313" key="1">
    <source>
        <dbReference type="EMBL" id="MBD2343620.1"/>
    </source>
</evidence>
<comment type="caution">
    <text evidence="1">The sequence shown here is derived from an EMBL/GenBank/DDBJ whole genome shotgun (WGS) entry which is preliminary data.</text>
</comment>
<protein>
    <submittedName>
        <fullName evidence="1">Uncharacterized protein</fullName>
    </submittedName>
</protein>
<name>A0ABR8CP98_9NOST</name>
<evidence type="ECO:0000313" key="2">
    <source>
        <dbReference type="Proteomes" id="UP000607281"/>
    </source>
</evidence>
<organism evidence="1 2">
    <name type="scientific">Anabaena subtropica FACHB-260</name>
    <dbReference type="NCBI Taxonomy" id="2692884"/>
    <lineage>
        <taxon>Bacteria</taxon>
        <taxon>Bacillati</taxon>
        <taxon>Cyanobacteriota</taxon>
        <taxon>Cyanophyceae</taxon>
        <taxon>Nostocales</taxon>
        <taxon>Nostocaceae</taxon>
        <taxon>Anabaena</taxon>
    </lineage>
</organism>
<proteinExistence type="predicted"/>
<sequence>MSLCDWLRLRTSLQCVFVLQVVERLPEKVGAGSPRSSLIIEHICEPAPT</sequence>
<reference evidence="1 2" key="1">
    <citation type="journal article" date="2020" name="ISME J.">
        <title>Comparative genomics reveals insights into cyanobacterial evolution and habitat adaptation.</title>
        <authorList>
            <person name="Chen M.Y."/>
            <person name="Teng W.K."/>
            <person name="Zhao L."/>
            <person name="Hu C.X."/>
            <person name="Zhou Y.K."/>
            <person name="Han B.P."/>
            <person name="Song L.R."/>
            <person name="Shu W.S."/>
        </authorList>
    </citation>
    <scope>NUCLEOTIDE SEQUENCE [LARGE SCALE GENOMIC DNA]</scope>
    <source>
        <strain evidence="1 2">FACHB-260</strain>
    </source>
</reference>
<dbReference type="EMBL" id="JACJRF010000006">
    <property type="protein sequence ID" value="MBD2343620.1"/>
    <property type="molecule type" value="Genomic_DNA"/>
</dbReference>
<accession>A0ABR8CP98</accession>
<dbReference type="Proteomes" id="UP000607281">
    <property type="component" value="Unassembled WGS sequence"/>
</dbReference>
<gene>
    <name evidence="1" type="ORF">H6G18_05595</name>
</gene>
<dbReference type="RefSeq" id="WP_190406088.1">
    <property type="nucleotide sequence ID" value="NZ_JACJRF010000006.1"/>
</dbReference>